<dbReference type="InterPro" id="IPR001789">
    <property type="entry name" value="Sig_transdc_resp-reg_receiver"/>
</dbReference>
<dbReference type="GO" id="GO:0006355">
    <property type="term" value="P:regulation of DNA-templated transcription"/>
    <property type="evidence" value="ECO:0007669"/>
    <property type="project" value="InterPro"/>
</dbReference>
<feature type="modified residue" description="4-aspartylphosphate" evidence="3">
    <location>
        <position position="43"/>
    </location>
</feature>
<dbReference type="Pfam" id="PF00072">
    <property type="entry name" value="Response_reg"/>
    <property type="match status" value="1"/>
</dbReference>
<evidence type="ECO:0000256" key="2">
    <source>
        <dbReference type="ARBA" id="ARBA00023125"/>
    </source>
</evidence>
<evidence type="ECO:0000313" key="7">
    <source>
        <dbReference type="EMBL" id="MBS7456615.1"/>
    </source>
</evidence>
<dbReference type="SUPFAM" id="SSF52172">
    <property type="entry name" value="CheY-like"/>
    <property type="match status" value="1"/>
</dbReference>
<dbReference type="InterPro" id="IPR058245">
    <property type="entry name" value="NreC/VraR/RcsB-like_REC"/>
</dbReference>
<dbReference type="EMBL" id="JAGQFT020000003">
    <property type="protein sequence ID" value="MBS7456615.1"/>
    <property type="molecule type" value="Genomic_DNA"/>
</dbReference>
<proteinExistence type="predicted"/>
<dbReference type="PROSITE" id="PS00622">
    <property type="entry name" value="HTH_LUXR_1"/>
    <property type="match status" value="1"/>
</dbReference>
<evidence type="ECO:0000259" key="4">
    <source>
        <dbReference type="PROSITE" id="PS50043"/>
    </source>
</evidence>
<dbReference type="CDD" id="cd06170">
    <property type="entry name" value="LuxR_C_like"/>
    <property type="match status" value="1"/>
</dbReference>
<dbReference type="Proteomes" id="UP000675747">
    <property type="component" value="Unassembled WGS sequence"/>
</dbReference>
<dbReference type="Pfam" id="PF00196">
    <property type="entry name" value="GerE"/>
    <property type="match status" value="1"/>
</dbReference>
<evidence type="ECO:0000313" key="6">
    <source>
        <dbReference type="EMBL" id="MBR0563957.1"/>
    </source>
</evidence>
<feature type="domain" description="Response regulatory" evidence="5">
    <location>
        <begin position="1"/>
        <end position="108"/>
    </location>
</feature>
<dbReference type="CDD" id="cd17535">
    <property type="entry name" value="REC_NarL-like"/>
    <property type="match status" value="1"/>
</dbReference>
<organism evidence="6">
    <name type="scientific">Coralloluteibacterium stylophorae</name>
    <dbReference type="NCBI Taxonomy" id="1776034"/>
    <lineage>
        <taxon>Bacteria</taxon>
        <taxon>Pseudomonadati</taxon>
        <taxon>Pseudomonadota</taxon>
        <taxon>Gammaproteobacteria</taxon>
        <taxon>Lysobacterales</taxon>
        <taxon>Lysobacteraceae</taxon>
        <taxon>Coralloluteibacterium</taxon>
    </lineage>
</organism>
<dbReference type="Gene3D" id="3.40.50.2300">
    <property type="match status" value="1"/>
</dbReference>
<dbReference type="SMART" id="SM00421">
    <property type="entry name" value="HTH_LUXR"/>
    <property type="match status" value="1"/>
</dbReference>
<gene>
    <name evidence="7" type="ORF">KB893_005630</name>
    <name evidence="6" type="ORF">KB893_15790</name>
</gene>
<dbReference type="InterPro" id="IPR039420">
    <property type="entry name" value="WalR-like"/>
</dbReference>
<dbReference type="AlphaFoldDB" id="A0A8J7VVV9"/>
<dbReference type="PANTHER" id="PTHR43214">
    <property type="entry name" value="TWO-COMPONENT RESPONSE REGULATOR"/>
    <property type="match status" value="1"/>
</dbReference>
<evidence type="ECO:0000256" key="3">
    <source>
        <dbReference type="PROSITE-ProRule" id="PRU00169"/>
    </source>
</evidence>
<evidence type="ECO:0000256" key="1">
    <source>
        <dbReference type="ARBA" id="ARBA00022553"/>
    </source>
</evidence>
<dbReference type="InterPro" id="IPR000792">
    <property type="entry name" value="Tscrpt_reg_LuxR_C"/>
</dbReference>
<dbReference type="GO" id="GO:0000160">
    <property type="term" value="P:phosphorelay signal transduction system"/>
    <property type="evidence" value="ECO:0007669"/>
    <property type="project" value="InterPro"/>
</dbReference>
<dbReference type="PANTHER" id="PTHR43214:SF43">
    <property type="entry name" value="TWO-COMPONENT RESPONSE REGULATOR"/>
    <property type="match status" value="1"/>
</dbReference>
<keyword evidence="2" id="KW-0238">DNA-binding</keyword>
<dbReference type="SUPFAM" id="SSF46894">
    <property type="entry name" value="C-terminal effector domain of the bipartite response regulators"/>
    <property type="match status" value="1"/>
</dbReference>
<feature type="domain" description="HTH luxR-type" evidence="4">
    <location>
        <begin position="129"/>
        <end position="194"/>
    </location>
</feature>
<dbReference type="SMART" id="SM00448">
    <property type="entry name" value="REC"/>
    <property type="match status" value="1"/>
</dbReference>
<evidence type="ECO:0000259" key="5">
    <source>
        <dbReference type="PROSITE" id="PS50110"/>
    </source>
</evidence>
<dbReference type="PRINTS" id="PR00038">
    <property type="entry name" value="HTHLUXR"/>
</dbReference>
<name>A0A8J7VVV9_9GAMM</name>
<dbReference type="PROSITE" id="PS50043">
    <property type="entry name" value="HTH_LUXR_2"/>
    <property type="match status" value="1"/>
</dbReference>
<dbReference type="GO" id="GO:0003677">
    <property type="term" value="F:DNA binding"/>
    <property type="evidence" value="ECO:0007669"/>
    <property type="project" value="UniProtKB-KW"/>
</dbReference>
<evidence type="ECO:0000313" key="8">
    <source>
        <dbReference type="Proteomes" id="UP000675747"/>
    </source>
</evidence>
<dbReference type="PROSITE" id="PS50110">
    <property type="entry name" value="RESPONSE_REGULATORY"/>
    <property type="match status" value="1"/>
</dbReference>
<keyword evidence="1 3" id="KW-0597">Phosphoprotein</keyword>
<reference evidence="6" key="2">
    <citation type="submission" date="2021-04" db="EMBL/GenBank/DDBJ databases">
        <authorList>
            <person name="Karlyshev A.V."/>
        </authorList>
    </citation>
    <scope>NUCLEOTIDE SEQUENCE</scope>
    <source>
        <strain evidence="6">LMG 29479</strain>
    </source>
</reference>
<sequence length="198" mass="20812">MVRMGFRMLLEAAEEIVIVGEADSGEAGYRMQGELGADVVVMDIAMAGIGGIEALARMRARDPAVRVLVLSAHEDVVHPRRALRAGAAGYLCKRSAPEELLDAVRTVAAGGSYLEAATARRLALAEHGGAGTVEALSEREFAVFLKLAHGASVAAIAETLKLSPNTVGTHLYNIKQKLGASNQAELTLIALRNGLITL</sequence>
<comment type="caution">
    <text evidence="6">The sequence shown here is derived from an EMBL/GenBank/DDBJ whole genome shotgun (WGS) entry which is preliminary data.</text>
</comment>
<protein>
    <submittedName>
        <fullName evidence="6">Response regulator transcription factor</fullName>
    </submittedName>
</protein>
<dbReference type="EMBL" id="JAGQFT010000207">
    <property type="protein sequence ID" value="MBR0563957.1"/>
    <property type="molecule type" value="Genomic_DNA"/>
</dbReference>
<accession>A0A8J7VVV9</accession>
<keyword evidence="8" id="KW-1185">Reference proteome</keyword>
<dbReference type="InterPro" id="IPR016032">
    <property type="entry name" value="Sig_transdc_resp-reg_C-effctor"/>
</dbReference>
<dbReference type="InterPro" id="IPR011006">
    <property type="entry name" value="CheY-like_superfamily"/>
</dbReference>
<reference evidence="7 8" key="1">
    <citation type="journal article" date="2021" name="Microbiol. Resour. Announc.">
        <title>Draft Genome Sequence of Coralloluteibacterium stylophorae LMG 29479T.</title>
        <authorList>
            <person name="Karlyshev A.V."/>
            <person name="Kudryashova E.B."/>
            <person name="Ariskina E.V."/>
            <person name="Conroy A.P."/>
            <person name="Abidueva E.Y."/>
        </authorList>
    </citation>
    <scope>NUCLEOTIDE SEQUENCE [LARGE SCALE GENOMIC DNA]</scope>
    <source>
        <strain evidence="7 8">LMG 29479</strain>
    </source>
</reference>